<dbReference type="OrthoDB" id="1003648at2"/>
<comment type="caution">
    <text evidence="1">The sequence shown here is derived from an EMBL/GenBank/DDBJ whole genome shotgun (WGS) entry which is preliminary data.</text>
</comment>
<reference evidence="1 2" key="1">
    <citation type="submission" date="2019-07" db="EMBL/GenBank/DDBJ databases">
        <authorList>
            <person name="Huq M.A."/>
        </authorList>
    </citation>
    <scope>NUCLEOTIDE SEQUENCE [LARGE SCALE GENOMIC DNA]</scope>
    <source>
        <strain evidence="1 2">MAH-3</strain>
    </source>
</reference>
<protein>
    <submittedName>
        <fullName evidence="1">Uncharacterized protein</fullName>
    </submittedName>
</protein>
<organism evidence="1 2">
    <name type="scientific">Fluviicola chungangensis</name>
    <dbReference type="NCBI Taxonomy" id="2597671"/>
    <lineage>
        <taxon>Bacteria</taxon>
        <taxon>Pseudomonadati</taxon>
        <taxon>Bacteroidota</taxon>
        <taxon>Flavobacteriia</taxon>
        <taxon>Flavobacteriales</taxon>
        <taxon>Crocinitomicaceae</taxon>
        <taxon>Fluviicola</taxon>
    </lineage>
</organism>
<dbReference type="EMBL" id="VLPL01000001">
    <property type="protein sequence ID" value="TSJ47823.1"/>
    <property type="molecule type" value="Genomic_DNA"/>
</dbReference>
<proteinExistence type="predicted"/>
<dbReference type="RefSeq" id="WP_144331358.1">
    <property type="nucleotide sequence ID" value="NZ_VLPL01000001.1"/>
</dbReference>
<sequence>MEDSRKIIQDILVRKAGLKQDIFQDTKNHFERFKSHLMEEIGALRASVEDSRIRLHLEYKGEFQIQVYIGSDVLVFQMHTNVFKLPDEHPLWQTDYLKEDKSRGYFGIINIYNFLAESYLKNRSNDLGYLIGRVFVNKDEHFMVEGKGQLGFLFRDLTNSILTDPILTNIIHVSFSYALEFDLLAPPYEIVSKVTVLQMHEIEASSQMSTGKRLGFKFEAEDKDIF</sequence>
<dbReference type="AlphaFoldDB" id="A0A556N6W5"/>
<evidence type="ECO:0000313" key="2">
    <source>
        <dbReference type="Proteomes" id="UP000316008"/>
    </source>
</evidence>
<evidence type="ECO:0000313" key="1">
    <source>
        <dbReference type="EMBL" id="TSJ47823.1"/>
    </source>
</evidence>
<gene>
    <name evidence="1" type="ORF">FO442_01470</name>
</gene>
<keyword evidence="2" id="KW-1185">Reference proteome</keyword>
<accession>A0A556N6W5</accession>
<dbReference type="Proteomes" id="UP000316008">
    <property type="component" value="Unassembled WGS sequence"/>
</dbReference>
<name>A0A556N6W5_9FLAO</name>